<organism evidence="11 12">
    <name type="scientific">Lasallia pustulata</name>
    <dbReference type="NCBI Taxonomy" id="136370"/>
    <lineage>
        <taxon>Eukaryota</taxon>
        <taxon>Fungi</taxon>
        <taxon>Dikarya</taxon>
        <taxon>Ascomycota</taxon>
        <taxon>Pezizomycotina</taxon>
        <taxon>Lecanoromycetes</taxon>
        <taxon>OSLEUM clade</taxon>
        <taxon>Umbilicariomycetidae</taxon>
        <taxon>Umbilicariales</taxon>
        <taxon>Umbilicariaceae</taxon>
        <taxon>Lasallia</taxon>
    </lineage>
</organism>
<feature type="chain" id="PRO_5010718320" evidence="9">
    <location>
        <begin position="22"/>
        <end position="196"/>
    </location>
</feature>
<dbReference type="GO" id="GO:0098552">
    <property type="term" value="C:side of membrane"/>
    <property type="evidence" value="ECO:0007669"/>
    <property type="project" value="UniProtKB-KW"/>
</dbReference>
<keyword evidence="5" id="KW-0336">GPI-anchor</keyword>
<keyword evidence="5" id="KW-0472">Membrane</keyword>
<evidence type="ECO:0000313" key="11">
    <source>
        <dbReference type="EMBL" id="SLM38462.1"/>
    </source>
</evidence>
<proteinExistence type="inferred from homology"/>
<accession>A0A1W5D681</accession>
<evidence type="ECO:0000259" key="10">
    <source>
        <dbReference type="Pfam" id="PF05730"/>
    </source>
</evidence>
<evidence type="ECO:0000256" key="5">
    <source>
        <dbReference type="ARBA" id="ARBA00022622"/>
    </source>
</evidence>
<comment type="subcellular location">
    <subcellularLocation>
        <location evidence="1">Membrane</location>
        <topology evidence="1">Lipid-anchor</topology>
        <topology evidence="1">GPI-anchor</topology>
    </subcellularLocation>
    <subcellularLocation>
        <location evidence="2">Secreted</location>
    </subcellularLocation>
</comment>
<comment type="similarity">
    <text evidence="3">Belongs to the RBT5 family.</text>
</comment>
<dbReference type="EMBL" id="FWEW01002474">
    <property type="protein sequence ID" value="SLM38462.1"/>
    <property type="molecule type" value="Genomic_DNA"/>
</dbReference>
<evidence type="ECO:0000256" key="3">
    <source>
        <dbReference type="ARBA" id="ARBA00010031"/>
    </source>
</evidence>
<reference evidence="12" key="1">
    <citation type="submission" date="2017-03" db="EMBL/GenBank/DDBJ databases">
        <authorList>
            <person name="Sharma R."/>
            <person name="Thines M."/>
        </authorList>
    </citation>
    <scope>NUCLEOTIDE SEQUENCE [LARGE SCALE GENOMIC DNA]</scope>
</reference>
<dbReference type="AlphaFoldDB" id="A0A1W5D681"/>
<dbReference type="Proteomes" id="UP000192927">
    <property type="component" value="Unassembled WGS sequence"/>
</dbReference>
<feature type="domain" description="CFEM" evidence="10">
    <location>
        <begin position="26"/>
        <end position="86"/>
    </location>
</feature>
<protein>
    <submittedName>
        <fullName evidence="11">Extracellular membrane protein, CFEM domain</fullName>
    </submittedName>
</protein>
<evidence type="ECO:0000256" key="4">
    <source>
        <dbReference type="ARBA" id="ARBA00022525"/>
    </source>
</evidence>
<keyword evidence="12" id="KW-1185">Reference proteome</keyword>
<evidence type="ECO:0000313" key="12">
    <source>
        <dbReference type="Proteomes" id="UP000192927"/>
    </source>
</evidence>
<keyword evidence="4" id="KW-0964">Secreted</keyword>
<dbReference type="GO" id="GO:0005576">
    <property type="term" value="C:extracellular region"/>
    <property type="evidence" value="ECO:0007669"/>
    <property type="project" value="UniProtKB-SubCell"/>
</dbReference>
<keyword evidence="8" id="KW-0449">Lipoprotein</keyword>
<name>A0A1W5D681_9LECA</name>
<keyword evidence="6 9" id="KW-0732">Signal</keyword>
<dbReference type="Pfam" id="PF05730">
    <property type="entry name" value="CFEM"/>
    <property type="match status" value="1"/>
</dbReference>
<sequence>MKLSTILSVLGLIVFSRRATCVDETTAPVCVSKCWDNSKIVSTCKEDAKCFCDDGQFQNAVFQCLYSQCQTAQFGSALHHALAECSSFTSDVSDIPHLIRRRVHRKRDSPLTGYRSGYASASAVHSVYRRYASASAPANPRPTRSAATYTYSTEAITSTQSPQTAQSAQTTGFSTLYAFNSTFNSTHGLNDRTPTR</sequence>
<feature type="signal peptide" evidence="9">
    <location>
        <begin position="1"/>
        <end position="21"/>
    </location>
</feature>
<evidence type="ECO:0000256" key="9">
    <source>
        <dbReference type="SAM" id="SignalP"/>
    </source>
</evidence>
<keyword evidence="5" id="KW-0325">Glycoprotein</keyword>
<evidence type="ECO:0000256" key="7">
    <source>
        <dbReference type="ARBA" id="ARBA00023157"/>
    </source>
</evidence>
<evidence type="ECO:0000256" key="2">
    <source>
        <dbReference type="ARBA" id="ARBA00004613"/>
    </source>
</evidence>
<evidence type="ECO:0000256" key="6">
    <source>
        <dbReference type="ARBA" id="ARBA00022729"/>
    </source>
</evidence>
<dbReference type="InterPro" id="IPR008427">
    <property type="entry name" value="Extracellular_membr_CFEM_dom"/>
</dbReference>
<evidence type="ECO:0000256" key="1">
    <source>
        <dbReference type="ARBA" id="ARBA00004589"/>
    </source>
</evidence>
<keyword evidence="7" id="KW-1015">Disulfide bond</keyword>
<evidence type="ECO:0000256" key="8">
    <source>
        <dbReference type="ARBA" id="ARBA00023288"/>
    </source>
</evidence>